<evidence type="ECO:0000256" key="3">
    <source>
        <dbReference type="ARBA" id="ARBA00022475"/>
    </source>
</evidence>
<keyword evidence="6 7" id="KW-0472">Membrane</keyword>
<protein>
    <recommendedName>
        <fullName evidence="9">Multiple resistance and pH regulation protein F</fullName>
    </recommendedName>
</protein>
<keyword evidence="5 7" id="KW-1133">Transmembrane helix</keyword>
<dbReference type="EMBL" id="LAZR01037777">
    <property type="protein sequence ID" value="KKL21325.1"/>
    <property type="molecule type" value="Genomic_DNA"/>
</dbReference>
<dbReference type="GO" id="GO:0015385">
    <property type="term" value="F:sodium:proton antiporter activity"/>
    <property type="evidence" value="ECO:0007669"/>
    <property type="project" value="TreeGrafter"/>
</dbReference>
<accession>A0A0F9BHN0</accession>
<sequence>MMTGIPLIFSLPLIISCFLCLYRVFRGPTPADRIVAVDILGILVVGFCALFTIYTPRKFFMDIGIAWAVLGFIGALALAKYLEGKGFDE</sequence>
<comment type="subcellular location">
    <subcellularLocation>
        <location evidence="1">Cell membrane</location>
        <topology evidence="1">Multi-pass membrane protein</topology>
    </subcellularLocation>
</comment>
<dbReference type="InterPro" id="IPR007208">
    <property type="entry name" value="MrpF/PhaF-like"/>
</dbReference>
<evidence type="ECO:0000256" key="7">
    <source>
        <dbReference type="SAM" id="Phobius"/>
    </source>
</evidence>
<comment type="caution">
    <text evidence="8">The sequence shown here is derived from an EMBL/GenBank/DDBJ whole genome shotgun (WGS) entry which is preliminary data.</text>
</comment>
<dbReference type="Pfam" id="PF04066">
    <property type="entry name" value="MrpF_PhaF"/>
    <property type="match status" value="1"/>
</dbReference>
<feature type="transmembrane region" description="Helical" evidence="7">
    <location>
        <begin position="34"/>
        <end position="53"/>
    </location>
</feature>
<dbReference type="PANTHER" id="PTHR34702">
    <property type="entry name" value="NA(+)/H(+) ANTIPORTER SUBUNIT F1"/>
    <property type="match status" value="1"/>
</dbReference>
<feature type="transmembrane region" description="Helical" evidence="7">
    <location>
        <begin position="59"/>
        <end position="79"/>
    </location>
</feature>
<keyword evidence="4 7" id="KW-0812">Transmembrane</keyword>
<dbReference type="PANTHER" id="PTHR34702:SF1">
    <property type="entry name" value="NA(+)_H(+) ANTIPORTER SUBUNIT F"/>
    <property type="match status" value="1"/>
</dbReference>
<evidence type="ECO:0000256" key="1">
    <source>
        <dbReference type="ARBA" id="ARBA00004651"/>
    </source>
</evidence>
<evidence type="ECO:0000313" key="8">
    <source>
        <dbReference type="EMBL" id="KKL21325.1"/>
    </source>
</evidence>
<feature type="transmembrane region" description="Helical" evidence="7">
    <location>
        <begin position="6"/>
        <end position="25"/>
    </location>
</feature>
<evidence type="ECO:0000256" key="2">
    <source>
        <dbReference type="ARBA" id="ARBA00022448"/>
    </source>
</evidence>
<evidence type="ECO:0008006" key="9">
    <source>
        <dbReference type="Google" id="ProtNLM"/>
    </source>
</evidence>
<evidence type="ECO:0000256" key="6">
    <source>
        <dbReference type="ARBA" id="ARBA00023136"/>
    </source>
</evidence>
<dbReference type="GO" id="GO:0005886">
    <property type="term" value="C:plasma membrane"/>
    <property type="evidence" value="ECO:0007669"/>
    <property type="project" value="UniProtKB-SubCell"/>
</dbReference>
<name>A0A0F9BHN0_9ZZZZ</name>
<reference evidence="8" key="1">
    <citation type="journal article" date="2015" name="Nature">
        <title>Complex archaea that bridge the gap between prokaryotes and eukaryotes.</title>
        <authorList>
            <person name="Spang A."/>
            <person name="Saw J.H."/>
            <person name="Jorgensen S.L."/>
            <person name="Zaremba-Niedzwiedzka K."/>
            <person name="Martijn J."/>
            <person name="Lind A.E."/>
            <person name="van Eijk R."/>
            <person name="Schleper C."/>
            <person name="Guy L."/>
            <person name="Ettema T.J."/>
        </authorList>
    </citation>
    <scope>NUCLEOTIDE SEQUENCE</scope>
</reference>
<organism evidence="8">
    <name type="scientific">marine sediment metagenome</name>
    <dbReference type="NCBI Taxonomy" id="412755"/>
    <lineage>
        <taxon>unclassified sequences</taxon>
        <taxon>metagenomes</taxon>
        <taxon>ecological metagenomes</taxon>
    </lineage>
</organism>
<keyword evidence="2" id="KW-0813">Transport</keyword>
<evidence type="ECO:0000256" key="4">
    <source>
        <dbReference type="ARBA" id="ARBA00022692"/>
    </source>
</evidence>
<gene>
    <name evidence="8" type="ORF">LCGC14_2446610</name>
</gene>
<evidence type="ECO:0000256" key="5">
    <source>
        <dbReference type="ARBA" id="ARBA00022989"/>
    </source>
</evidence>
<dbReference type="AlphaFoldDB" id="A0A0F9BHN0"/>
<proteinExistence type="predicted"/>
<keyword evidence="3" id="KW-1003">Cell membrane</keyword>